<comment type="caution">
    <text evidence="2">The sequence shown here is derived from an EMBL/GenBank/DDBJ whole genome shotgun (WGS) entry which is preliminary data.</text>
</comment>
<feature type="transmembrane region" description="Helical" evidence="1">
    <location>
        <begin position="69"/>
        <end position="92"/>
    </location>
</feature>
<keyword evidence="1" id="KW-1133">Transmembrane helix</keyword>
<accession>A0A432ZTY2</accession>
<dbReference type="RefSeq" id="WP_157980976.1">
    <property type="nucleotide sequence ID" value="NZ_PIQH01000001.1"/>
</dbReference>
<keyword evidence="3" id="KW-1185">Reference proteome</keyword>
<sequence>MMMKVGHPKDLLTAKFWLHVLALTNLAGWGFFIIAAIVFHYARPEPDTILTEFFGISVREYWQITLSDLFVGSMFMGFLLSVISIGLNILLYKESRHHLWLNLWILIFASGGALVYYSMTSLA</sequence>
<dbReference type="EMBL" id="PIQH01000001">
    <property type="protein sequence ID" value="RUO81343.1"/>
    <property type="molecule type" value="Genomic_DNA"/>
</dbReference>
<gene>
    <name evidence="2" type="ORF">CWI84_00875</name>
</gene>
<proteinExistence type="predicted"/>
<evidence type="ECO:0000313" key="3">
    <source>
        <dbReference type="Proteomes" id="UP000287996"/>
    </source>
</evidence>
<organism evidence="2 3">
    <name type="scientific">Idiomarina tyrosinivorans</name>
    <dbReference type="NCBI Taxonomy" id="1445662"/>
    <lineage>
        <taxon>Bacteria</taxon>
        <taxon>Pseudomonadati</taxon>
        <taxon>Pseudomonadota</taxon>
        <taxon>Gammaproteobacteria</taxon>
        <taxon>Alteromonadales</taxon>
        <taxon>Idiomarinaceae</taxon>
        <taxon>Idiomarina</taxon>
    </lineage>
</organism>
<protein>
    <submittedName>
        <fullName evidence="2">Uncharacterized protein</fullName>
    </submittedName>
</protein>
<keyword evidence="1" id="KW-0472">Membrane</keyword>
<keyword evidence="1" id="KW-0812">Transmembrane</keyword>
<reference evidence="2 3" key="1">
    <citation type="journal article" date="2011" name="Front. Microbiol.">
        <title>Genomic signatures of strain selection and enhancement in Bacillus atrophaeus var. globigii, a historical biowarfare simulant.</title>
        <authorList>
            <person name="Gibbons H.S."/>
            <person name="Broomall S.M."/>
            <person name="McNew L.A."/>
            <person name="Daligault H."/>
            <person name="Chapman C."/>
            <person name="Bruce D."/>
            <person name="Karavis M."/>
            <person name="Krepps M."/>
            <person name="McGregor P.A."/>
            <person name="Hong C."/>
            <person name="Park K.H."/>
            <person name="Akmal A."/>
            <person name="Feldman A."/>
            <person name="Lin J.S."/>
            <person name="Chang W.E."/>
            <person name="Higgs B.W."/>
            <person name="Demirev P."/>
            <person name="Lindquist J."/>
            <person name="Liem A."/>
            <person name="Fochler E."/>
            <person name="Read T.D."/>
            <person name="Tapia R."/>
            <person name="Johnson S."/>
            <person name="Bishop-Lilly K.A."/>
            <person name="Detter C."/>
            <person name="Han C."/>
            <person name="Sozhamannan S."/>
            <person name="Rosenzweig C.N."/>
            <person name="Skowronski E.W."/>
        </authorList>
    </citation>
    <scope>NUCLEOTIDE SEQUENCE [LARGE SCALE GENOMIC DNA]</scope>
    <source>
        <strain evidence="2 3">CC-PW-9</strain>
    </source>
</reference>
<dbReference type="Proteomes" id="UP000287996">
    <property type="component" value="Unassembled WGS sequence"/>
</dbReference>
<dbReference type="OrthoDB" id="6240672at2"/>
<evidence type="ECO:0000313" key="2">
    <source>
        <dbReference type="EMBL" id="RUO81343.1"/>
    </source>
</evidence>
<feature type="transmembrane region" description="Helical" evidence="1">
    <location>
        <begin position="20"/>
        <end position="42"/>
    </location>
</feature>
<dbReference type="AlphaFoldDB" id="A0A432ZTY2"/>
<evidence type="ECO:0000256" key="1">
    <source>
        <dbReference type="SAM" id="Phobius"/>
    </source>
</evidence>
<feature type="transmembrane region" description="Helical" evidence="1">
    <location>
        <begin position="99"/>
        <end position="119"/>
    </location>
</feature>
<name>A0A432ZTY2_9GAMM</name>